<accession>A0ABR9LQD7</accession>
<name>A0ABR9LQD7_9ACTN</name>
<evidence type="ECO:0000256" key="1">
    <source>
        <dbReference type="SAM" id="MobiDB-lite"/>
    </source>
</evidence>
<reference evidence="3 4" key="1">
    <citation type="submission" date="2020-10" db="EMBL/GenBank/DDBJ databases">
        <title>Sequencing the genomes of 1000 actinobacteria strains.</title>
        <authorList>
            <person name="Klenk H.-P."/>
        </authorList>
    </citation>
    <scope>NUCLEOTIDE SEQUENCE [LARGE SCALE GENOMIC DNA]</scope>
    <source>
        <strain evidence="3 4">DSM 43173</strain>
    </source>
</reference>
<dbReference type="InterPro" id="IPR000772">
    <property type="entry name" value="Ricin_B_lectin"/>
</dbReference>
<dbReference type="PROSITE" id="PS50231">
    <property type="entry name" value="RICIN_B_LECTIN"/>
    <property type="match status" value="1"/>
</dbReference>
<keyword evidence="4" id="KW-1185">Reference proteome</keyword>
<dbReference type="InterPro" id="IPR036388">
    <property type="entry name" value="WH-like_DNA-bd_sf"/>
</dbReference>
<dbReference type="InterPro" id="IPR035992">
    <property type="entry name" value="Ricin_B-like_lectins"/>
</dbReference>
<dbReference type="SMART" id="SM00458">
    <property type="entry name" value="RICIN"/>
    <property type="match status" value="1"/>
</dbReference>
<evidence type="ECO:0000259" key="2">
    <source>
        <dbReference type="SMART" id="SM00458"/>
    </source>
</evidence>
<dbReference type="InterPro" id="IPR013324">
    <property type="entry name" value="RNA_pol_sigma_r3/r4-like"/>
</dbReference>
<dbReference type="EMBL" id="JADBEK010000001">
    <property type="protein sequence ID" value="MBE1582311.1"/>
    <property type="molecule type" value="Genomic_DNA"/>
</dbReference>
<dbReference type="SUPFAM" id="SSF50370">
    <property type="entry name" value="Ricin B-like lectins"/>
    <property type="match status" value="1"/>
</dbReference>
<sequence length="389" mass="41465">MVRNTAAEWARTDQRLVLMGEFRAEEFADLLVTEPEVSDDLVVRDFRSLPPRWQTVLWHTLIEEEEPERVARILGITPGNVSVLAFRAREGLRKAYLAAHVGAGSPECQSFADRMATVVRKPSGRIPRALRAHLDVCPSCARAFAELRDLNSTLRAALPIVLLPLAVGKATASKGAAIGMSGWAVPVTAAVAVVAATAAAVLTLPPDPQLPAASPPQASAGSTWRAVPSSTPTPKSTSKQKDTLKPTADSTVRTAPRTRITDVDRCTGRAGGQVTARSCTTPRHPRKTATAPPGPTTSDIDPVTTSALRNVGTRLCLDVPEGSRNNVGQIRVYSCNGTSAQLWTRTPSGQITVYDGQKCLDALEQGKTDGTAVGIRDCQGGDNQRWQAV</sequence>
<dbReference type="Gene3D" id="2.80.10.50">
    <property type="match status" value="1"/>
</dbReference>
<evidence type="ECO:0000313" key="4">
    <source>
        <dbReference type="Proteomes" id="UP000633509"/>
    </source>
</evidence>
<dbReference type="CDD" id="cd00161">
    <property type="entry name" value="beta-trefoil_Ricin-like"/>
    <property type="match status" value="1"/>
</dbReference>
<comment type="caution">
    <text evidence="3">The sequence shown here is derived from an EMBL/GenBank/DDBJ whole genome shotgun (WGS) entry which is preliminary data.</text>
</comment>
<dbReference type="Pfam" id="PF00652">
    <property type="entry name" value="Ricin_B_lectin"/>
    <property type="match status" value="1"/>
</dbReference>
<feature type="region of interest" description="Disordered" evidence="1">
    <location>
        <begin position="211"/>
        <end position="301"/>
    </location>
</feature>
<evidence type="ECO:0000313" key="3">
    <source>
        <dbReference type="EMBL" id="MBE1582311.1"/>
    </source>
</evidence>
<feature type="compositionally biased region" description="Low complexity" evidence="1">
    <location>
        <begin position="211"/>
        <end position="220"/>
    </location>
</feature>
<proteinExistence type="predicted"/>
<feature type="compositionally biased region" description="Low complexity" evidence="1">
    <location>
        <begin position="228"/>
        <end position="237"/>
    </location>
</feature>
<gene>
    <name evidence="3" type="ORF">H4W80_000569</name>
</gene>
<organism evidence="3 4">
    <name type="scientific">Nonomuraea angiospora</name>
    <dbReference type="NCBI Taxonomy" id="46172"/>
    <lineage>
        <taxon>Bacteria</taxon>
        <taxon>Bacillati</taxon>
        <taxon>Actinomycetota</taxon>
        <taxon>Actinomycetes</taxon>
        <taxon>Streptosporangiales</taxon>
        <taxon>Streptosporangiaceae</taxon>
        <taxon>Nonomuraea</taxon>
    </lineage>
</organism>
<dbReference type="Proteomes" id="UP000633509">
    <property type="component" value="Unassembled WGS sequence"/>
</dbReference>
<protein>
    <recommendedName>
        <fullName evidence="2">Ricin B lectin domain-containing protein</fullName>
    </recommendedName>
</protein>
<dbReference type="Gene3D" id="1.10.10.10">
    <property type="entry name" value="Winged helix-like DNA-binding domain superfamily/Winged helix DNA-binding domain"/>
    <property type="match status" value="1"/>
</dbReference>
<feature type="domain" description="Ricin B lectin" evidence="2">
    <location>
        <begin position="249"/>
        <end position="389"/>
    </location>
</feature>
<dbReference type="SUPFAM" id="SSF88659">
    <property type="entry name" value="Sigma3 and sigma4 domains of RNA polymerase sigma factors"/>
    <property type="match status" value="1"/>
</dbReference>